<gene>
    <name evidence="1" type="ORF">VIM7927_00926</name>
</gene>
<protein>
    <submittedName>
        <fullName evidence="1">Uncharacterized protein</fullName>
    </submittedName>
</protein>
<evidence type="ECO:0000313" key="1">
    <source>
        <dbReference type="EMBL" id="SMR99698.1"/>
    </source>
</evidence>
<reference evidence="1 2" key="1">
    <citation type="submission" date="2017-05" db="EMBL/GenBank/DDBJ databases">
        <authorList>
            <person name="Song R."/>
            <person name="Chenine A.L."/>
            <person name="Ruprecht R.M."/>
        </authorList>
    </citation>
    <scope>NUCLEOTIDE SEQUENCE [LARGE SCALE GENOMIC DNA]</scope>
    <source>
        <strain evidence="1 2">CECT 7927</strain>
    </source>
</reference>
<evidence type="ECO:0000313" key="2">
    <source>
        <dbReference type="Proteomes" id="UP000196125"/>
    </source>
</evidence>
<name>A0A1Y6IPY7_9VIBR</name>
<organism evidence="1 2">
    <name type="scientific">Vibrio mangrovi</name>
    <dbReference type="NCBI Taxonomy" id="474394"/>
    <lineage>
        <taxon>Bacteria</taxon>
        <taxon>Pseudomonadati</taxon>
        <taxon>Pseudomonadota</taxon>
        <taxon>Gammaproteobacteria</taxon>
        <taxon>Vibrionales</taxon>
        <taxon>Vibrionaceae</taxon>
        <taxon>Vibrio</taxon>
    </lineage>
</organism>
<sequence length="68" mass="7889">MKKMFLMIRCDFKDCSWISANSPRLAEILFSSKCLGLYLGVQEIRRALVWLGLLMSYFSAEPSSYIFI</sequence>
<dbReference type="EMBL" id="FXXI01000001">
    <property type="protein sequence ID" value="SMR99698.1"/>
    <property type="molecule type" value="Genomic_DNA"/>
</dbReference>
<proteinExistence type="predicted"/>
<dbReference type="Proteomes" id="UP000196125">
    <property type="component" value="Unassembled WGS sequence"/>
</dbReference>
<dbReference type="AlphaFoldDB" id="A0A1Y6IPY7"/>
<accession>A0A1Y6IPY7</accession>